<organism evidence="3 4">
    <name type="scientific">Zymomonas mobilis subsp. pomaceae (strain ATCC 29192 / DSM 22645 / JCM 10191 / CCUG 17912 / NBRC 13757 / NCIMB 11200 / NRRL B-4491 / Barker I)</name>
    <dbReference type="NCBI Taxonomy" id="579138"/>
    <lineage>
        <taxon>Bacteria</taxon>
        <taxon>Pseudomonadati</taxon>
        <taxon>Pseudomonadota</taxon>
        <taxon>Alphaproteobacteria</taxon>
        <taxon>Sphingomonadales</taxon>
        <taxon>Zymomonadaceae</taxon>
        <taxon>Zymomonas</taxon>
    </lineage>
</organism>
<dbReference type="RefSeq" id="WP_013933749.1">
    <property type="nucleotide sequence ID" value="NC_015709.1"/>
</dbReference>
<evidence type="ECO:0000256" key="1">
    <source>
        <dbReference type="SAM" id="MobiDB-lite"/>
    </source>
</evidence>
<proteinExistence type="predicted"/>
<dbReference type="STRING" id="579138.Zymop_0447"/>
<dbReference type="KEGG" id="zmp:Zymop_0447"/>
<evidence type="ECO:0008006" key="5">
    <source>
        <dbReference type="Google" id="ProtNLM"/>
    </source>
</evidence>
<protein>
    <recommendedName>
        <fullName evidence="5">Cytochrome c family protein</fullName>
    </recommendedName>
</protein>
<accession>F8EVE3</accession>
<evidence type="ECO:0000256" key="2">
    <source>
        <dbReference type="SAM" id="SignalP"/>
    </source>
</evidence>
<dbReference type="AlphaFoldDB" id="F8EVE3"/>
<feature type="signal peptide" evidence="2">
    <location>
        <begin position="1"/>
        <end position="22"/>
    </location>
</feature>
<keyword evidence="2" id="KW-0732">Signal</keyword>
<gene>
    <name evidence="3" type="ordered locus">Zymop_0447</name>
</gene>
<name>F8EVE3_ZYMMT</name>
<dbReference type="EMBL" id="CP002865">
    <property type="protein sequence ID" value="AEI37350.1"/>
    <property type="molecule type" value="Genomic_DNA"/>
</dbReference>
<feature type="region of interest" description="Disordered" evidence="1">
    <location>
        <begin position="42"/>
        <end position="64"/>
    </location>
</feature>
<evidence type="ECO:0000313" key="4">
    <source>
        <dbReference type="Proteomes" id="UP000000491"/>
    </source>
</evidence>
<evidence type="ECO:0000313" key="3">
    <source>
        <dbReference type="EMBL" id="AEI37350.1"/>
    </source>
</evidence>
<reference evidence="3 4" key="1">
    <citation type="journal article" date="2011" name="J. Bacteriol.">
        <title>Genome sequence of the ethanol-producing Zymomonas mobilis subsp. pomaceae lectotype strain ATCC 29192.</title>
        <authorList>
            <person name="Kouvelis V.N."/>
            <person name="Davenport K.W."/>
            <person name="Brettin T.S."/>
            <person name="Bruce D."/>
            <person name="Detter C."/>
            <person name="Han C.S."/>
            <person name="Nolan M."/>
            <person name="Tapia R."/>
            <person name="Damoulaki A."/>
            <person name="Kyrpides N.C."/>
            <person name="Typas M.A."/>
            <person name="Pappas K.M."/>
        </authorList>
    </citation>
    <scope>NUCLEOTIDE SEQUENCE [LARGE SCALE GENOMIC DNA]</scope>
    <source>
        <strain evidence="4">ATCC 29192 / DSM 22645 / JCM 10191 / CCUG 17912 / NBRC 13757 / NCIMB 11200 / NRRL B-4491 / Barker I</strain>
    </source>
</reference>
<feature type="chain" id="PRO_5003376416" description="Cytochrome c family protein" evidence="2">
    <location>
        <begin position="23"/>
        <end position="64"/>
    </location>
</feature>
<dbReference type="HOGENOM" id="CLU_2866943_0_0_5"/>
<dbReference type="PATRIC" id="fig|579138.3.peg.468"/>
<sequence>MRVFFSLFVAAGILTMVPPAQAHEASSVAKKSMMKCKCKGCHGAASHKDVSHSSLSKEMPEKAS</sequence>
<dbReference type="Proteomes" id="UP000000491">
    <property type="component" value="Chromosome"/>
</dbReference>